<accession>A0AB35BXI2</accession>
<evidence type="ECO:0008006" key="3">
    <source>
        <dbReference type="Google" id="ProtNLM"/>
    </source>
</evidence>
<name>A0AB35BXI2_9GAMM</name>
<dbReference type="Proteomes" id="UP000680020">
    <property type="component" value="Unassembled WGS sequence"/>
</dbReference>
<sequence length="117" mass="12795">MIALMVAGLAGCAATDSVKKNHPYQDALDQSAQHVEVSRDHKVQPNCPIIFSINDTNVGRFAANDHATYYLKPDHYTLTASNCTGTATFDVNIQADKNRVFLLSLDGHGHPMIVNKK</sequence>
<protein>
    <recommendedName>
        <fullName evidence="3">Lipoprotein</fullName>
    </recommendedName>
</protein>
<dbReference type="EMBL" id="JAGIBU010000005">
    <property type="protein sequence ID" value="MBS7824995.1"/>
    <property type="molecule type" value="Genomic_DNA"/>
</dbReference>
<evidence type="ECO:0000313" key="1">
    <source>
        <dbReference type="EMBL" id="MBS7824995.1"/>
    </source>
</evidence>
<dbReference type="AlphaFoldDB" id="A0AB35BXI2"/>
<reference evidence="1" key="1">
    <citation type="submission" date="2021-03" db="EMBL/GenBank/DDBJ databases">
        <title>Identification and antibiotic profiling of Wohlfahrtiimonas chitiniclastica, an underestimated human pathogen.</title>
        <authorList>
            <person name="Kopf A."/>
            <person name="Bunk B."/>
            <person name="Coldewey S."/>
            <person name="Gunzer F."/>
            <person name="Riedel T."/>
            <person name="Schroettner P."/>
        </authorList>
    </citation>
    <scope>NUCLEOTIDE SEQUENCE</scope>
    <source>
        <strain evidence="1">DSM 100917</strain>
    </source>
</reference>
<comment type="caution">
    <text evidence="1">The sequence shown here is derived from an EMBL/GenBank/DDBJ whole genome shotgun (WGS) entry which is preliminary data.</text>
</comment>
<evidence type="ECO:0000313" key="2">
    <source>
        <dbReference type="Proteomes" id="UP000680020"/>
    </source>
</evidence>
<organism evidence="1 2">
    <name type="scientific">Wohlfahrtiimonas chitiniclastica</name>
    <dbReference type="NCBI Taxonomy" id="400946"/>
    <lineage>
        <taxon>Bacteria</taxon>
        <taxon>Pseudomonadati</taxon>
        <taxon>Pseudomonadota</taxon>
        <taxon>Gammaproteobacteria</taxon>
        <taxon>Cardiobacteriales</taxon>
        <taxon>Ignatzschineriaceae</taxon>
        <taxon>Wohlfahrtiimonas</taxon>
    </lineage>
</organism>
<proteinExistence type="predicted"/>
<gene>
    <name evidence="1" type="ORF">J7561_07225</name>
</gene>